<dbReference type="NCBIfam" id="TIGR02937">
    <property type="entry name" value="sigma70-ECF"/>
    <property type="match status" value="1"/>
</dbReference>
<evidence type="ECO:0000313" key="9">
    <source>
        <dbReference type="Proteomes" id="UP000095464"/>
    </source>
</evidence>
<evidence type="ECO:0000313" key="7">
    <source>
        <dbReference type="EMBL" id="MDG0845886.1"/>
    </source>
</evidence>
<accession>A0A1E5TJY9</accession>
<evidence type="ECO:0000259" key="5">
    <source>
        <dbReference type="Pfam" id="PF04542"/>
    </source>
</evidence>
<reference evidence="7" key="3">
    <citation type="submission" date="2022-05" db="EMBL/GenBank/DDBJ databases">
        <title>Comparative genomics of Staphylococcus equorum isolates.</title>
        <authorList>
            <person name="Luelf R.H."/>
        </authorList>
    </citation>
    <scope>NUCLEOTIDE SEQUENCE</scope>
    <source>
        <strain evidence="7">TMW 2.2497</strain>
    </source>
</reference>
<dbReference type="RefSeq" id="WP_002506013.1">
    <property type="nucleotide sequence ID" value="NZ_CP013114.1"/>
</dbReference>
<dbReference type="InterPro" id="IPR013249">
    <property type="entry name" value="RNA_pol_sigma70_r4_t2"/>
</dbReference>
<keyword evidence="4" id="KW-0804">Transcription</keyword>
<dbReference type="InterPro" id="IPR036388">
    <property type="entry name" value="WH-like_DNA-bd_sf"/>
</dbReference>
<name>A0A1E5TJY9_9STAP</name>
<evidence type="ECO:0000256" key="3">
    <source>
        <dbReference type="ARBA" id="ARBA00023082"/>
    </source>
</evidence>
<keyword evidence="2" id="KW-0805">Transcription regulation</keyword>
<dbReference type="EMBL" id="LNPX01000022">
    <property type="protein sequence ID" value="OEK57426.1"/>
    <property type="molecule type" value="Genomic_DNA"/>
</dbReference>
<comment type="similarity">
    <text evidence="1">Belongs to the sigma-70 factor family. ECF subfamily.</text>
</comment>
<dbReference type="InterPro" id="IPR013325">
    <property type="entry name" value="RNA_pol_sigma_r2"/>
</dbReference>
<dbReference type="Gene3D" id="1.10.10.10">
    <property type="entry name" value="Winged helix-like DNA-binding domain superfamily/Winged helix DNA-binding domain"/>
    <property type="match status" value="1"/>
</dbReference>
<feature type="domain" description="RNA polymerase sigma factor 70 region 4 type 2" evidence="6">
    <location>
        <begin position="120"/>
        <end position="172"/>
    </location>
</feature>
<evidence type="ECO:0000256" key="4">
    <source>
        <dbReference type="ARBA" id="ARBA00023163"/>
    </source>
</evidence>
<dbReference type="InterPro" id="IPR007627">
    <property type="entry name" value="RNA_pol_sigma70_r2"/>
</dbReference>
<dbReference type="Pfam" id="PF04542">
    <property type="entry name" value="Sigma70_r2"/>
    <property type="match status" value="1"/>
</dbReference>
<feature type="domain" description="RNA polymerase sigma-70 region 2" evidence="5">
    <location>
        <begin position="23"/>
        <end position="90"/>
    </location>
</feature>
<evidence type="ECO:0000256" key="1">
    <source>
        <dbReference type="ARBA" id="ARBA00010641"/>
    </source>
</evidence>
<keyword evidence="10" id="KW-1185">Reference proteome</keyword>
<evidence type="ECO:0000313" key="10">
    <source>
        <dbReference type="Proteomes" id="UP001152422"/>
    </source>
</evidence>
<dbReference type="Gene3D" id="1.10.1740.10">
    <property type="match status" value="1"/>
</dbReference>
<dbReference type="GO" id="GO:0016987">
    <property type="term" value="F:sigma factor activity"/>
    <property type="evidence" value="ECO:0007669"/>
    <property type="project" value="UniProtKB-KW"/>
</dbReference>
<organism evidence="7 10">
    <name type="scientific">Staphylococcus equorum</name>
    <dbReference type="NCBI Taxonomy" id="246432"/>
    <lineage>
        <taxon>Bacteria</taxon>
        <taxon>Bacillati</taxon>
        <taxon>Bacillota</taxon>
        <taxon>Bacilli</taxon>
        <taxon>Bacillales</taxon>
        <taxon>Staphylococcaceae</taxon>
        <taxon>Staphylococcus</taxon>
    </lineage>
</organism>
<dbReference type="GO" id="GO:0003677">
    <property type="term" value="F:DNA binding"/>
    <property type="evidence" value="ECO:0007669"/>
    <property type="project" value="InterPro"/>
</dbReference>
<dbReference type="InterPro" id="IPR039425">
    <property type="entry name" value="RNA_pol_sigma-70-like"/>
</dbReference>
<reference evidence="9" key="1">
    <citation type="submission" date="2015-11" db="EMBL/GenBank/DDBJ databases">
        <title>Genomic diversity of Staphylococcus saprophyticus strains from urinary tract infections, animal surfaces, and fermented foods.</title>
        <authorList>
            <person name="Wolfe B.E."/>
        </authorList>
    </citation>
    <scope>NUCLEOTIDE SEQUENCE [LARGE SCALE GENOMIC DNA]</scope>
    <source>
        <strain evidence="9">738_7</strain>
    </source>
</reference>
<gene>
    <name evidence="8" type="ORF">ASS94_06025</name>
    <name evidence="7" type="ORF">M4L89_06565</name>
</gene>
<dbReference type="InterPro" id="IPR014284">
    <property type="entry name" value="RNA_pol_sigma-70_dom"/>
</dbReference>
<dbReference type="SUPFAM" id="SSF88946">
    <property type="entry name" value="Sigma2 domain of RNA polymerase sigma factors"/>
    <property type="match status" value="1"/>
</dbReference>
<evidence type="ECO:0000259" key="6">
    <source>
        <dbReference type="Pfam" id="PF08281"/>
    </source>
</evidence>
<sequence>MIDENDLYRSIIDKKDSESLEILYDRYESLLFNLAYKITKDVQSSEEVLQDVFMKIWNQKAIFKPNKGKMSTWLITLCRNKSIDMLRKNKHIENEFDEDFQGIQNNSLPEYDLLDKEVSEEIKKMISLLNKDQQKIIYLFYYKGLSQQEIADKLQTPLGTVKSRMRLSIKHLNDYSKKHLRRERGEDER</sequence>
<dbReference type="PANTHER" id="PTHR43133:SF62">
    <property type="entry name" value="RNA POLYMERASE SIGMA FACTOR SIGZ"/>
    <property type="match status" value="1"/>
</dbReference>
<dbReference type="SUPFAM" id="SSF88659">
    <property type="entry name" value="Sigma3 and sigma4 domains of RNA polymerase sigma factors"/>
    <property type="match status" value="1"/>
</dbReference>
<dbReference type="PANTHER" id="PTHR43133">
    <property type="entry name" value="RNA POLYMERASE ECF-TYPE SIGMA FACTO"/>
    <property type="match status" value="1"/>
</dbReference>
<dbReference type="InterPro" id="IPR013324">
    <property type="entry name" value="RNA_pol_sigma_r3/r4-like"/>
</dbReference>
<protein>
    <submittedName>
        <fullName evidence="8">RNA polymerase subunit sigma</fullName>
    </submittedName>
    <submittedName>
        <fullName evidence="7">Sigma-70 family RNA polymerase sigma factor</fullName>
    </submittedName>
</protein>
<dbReference type="CDD" id="cd06171">
    <property type="entry name" value="Sigma70_r4"/>
    <property type="match status" value="1"/>
</dbReference>
<comment type="caution">
    <text evidence="7">The sequence shown here is derived from an EMBL/GenBank/DDBJ whole genome shotgun (WGS) entry which is preliminary data.</text>
</comment>
<evidence type="ECO:0000313" key="8">
    <source>
        <dbReference type="EMBL" id="OEK57426.1"/>
    </source>
</evidence>
<dbReference type="EMBL" id="JAMBQA010000003">
    <property type="protein sequence ID" value="MDG0845886.1"/>
    <property type="molecule type" value="Genomic_DNA"/>
</dbReference>
<dbReference type="Proteomes" id="UP001152422">
    <property type="component" value="Unassembled WGS sequence"/>
</dbReference>
<dbReference type="Pfam" id="PF08281">
    <property type="entry name" value="Sigma70_r4_2"/>
    <property type="match status" value="1"/>
</dbReference>
<proteinExistence type="inferred from homology"/>
<dbReference type="GeneID" id="69846933"/>
<dbReference type="AlphaFoldDB" id="A0A1E5TJY9"/>
<keyword evidence="3" id="KW-0731">Sigma factor</keyword>
<reference evidence="8" key="2">
    <citation type="submission" date="2015-11" db="EMBL/GenBank/DDBJ databases">
        <authorList>
            <person name="Wolfe B.E."/>
        </authorList>
    </citation>
    <scope>NUCLEOTIDE SEQUENCE</scope>
    <source>
        <strain evidence="8">738_7</strain>
    </source>
</reference>
<dbReference type="Proteomes" id="UP000095464">
    <property type="component" value="Unassembled WGS sequence"/>
</dbReference>
<dbReference type="GO" id="GO:0006352">
    <property type="term" value="P:DNA-templated transcription initiation"/>
    <property type="evidence" value="ECO:0007669"/>
    <property type="project" value="InterPro"/>
</dbReference>
<dbReference type="KEGG" id="seqo:SE1039_02060"/>
<evidence type="ECO:0000256" key="2">
    <source>
        <dbReference type="ARBA" id="ARBA00023015"/>
    </source>
</evidence>